<gene>
    <name evidence="1" type="ORF">HFQ381_LOCUS8558</name>
</gene>
<proteinExistence type="predicted"/>
<dbReference type="EMBL" id="CAJOBO010000431">
    <property type="protein sequence ID" value="CAF4219749.1"/>
    <property type="molecule type" value="Genomic_DNA"/>
</dbReference>
<dbReference type="InterPro" id="IPR001646">
    <property type="entry name" value="5peptide_repeat"/>
</dbReference>
<reference evidence="1" key="1">
    <citation type="submission" date="2021-02" db="EMBL/GenBank/DDBJ databases">
        <authorList>
            <person name="Nowell W R."/>
        </authorList>
    </citation>
    <scope>NUCLEOTIDE SEQUENCE</scope>
</reference>
<evidence type="ECO:0000313" key="2">
    <source>
        <dbReference type="Proteomes" id="UP000663851"/>
    </source>
</evidence>
<organism evidence="1 2">
    <name type="scientific">Rotaria socialis</name>
    <dbReference type="NCBI Taxonomy" id="392032"/>
    <lineage>
        <taxon>Eukaryota</taxon>
        <taxon>Metazoa</taxon>
        <taxon>Spiralia</taxon>
        <taxon>Gnathifera</taxon>
        <taxon>Rotifera</taxon>
        <taxon>Eurotatoria</taxon>
        <taxon>Bdelloidea</taxon>
        <taxon>Philodinida</taxon>
        <taxon>Philodinidae</taxon>
        <taxon>Rotaria</taxon>
    </lineage>
</organism>
<dbReference type="SUPFAM" id="SSF141571">
    <property type="entry name" value="Pentapeptide repeat-like"/>
    <property type="match status" value="1"/>
</dbReference>
<dbReference type="Pfam" id="PF00805">
    <property type="entry name" value="Pentapeptide"/>
    <property type="match status" value="2"/>
</dbReference>
<dbReference type="PANTHER" id="PTHR14136">
    <property type="entry name" value="BTB_POZ DOMAIN-CONTAINING PROTEIN KCTD9"/>
    <property type="match status" value="1"/>
</dbReference>
<dbReference type="InterPro" id="IPR051082">
    <property type="entry name" value="Pentapeptide-BTB/POZ_domain"/>
</dbReference>
<evidence type="ECO:0008006" key="3">
    <source>
        <dbReference type="Google" id="ProtNLM"/>
    </source>
</evidence>
<dbReference type="PANTHER" id="PTHR14136:SF17">
    <property type="entry name" value="BTB_POZ DOMAIN-CONTAINING PROTEIN KCTD9"/>
    <property type="match status" value="1"/>
</dbReference>
<name>A0A820CUP1_9BILA</name>
<evidence type="ECO:0000313" key="1">
    <source>
        <dbReference type="EMBL" id="CAF4219749.1"/>
    </source>
</evidence>
<dbReference type="Proteomes" id="UP000663851">
    <property type="component" value="Unassembled WGS sequence"/>
</dbReference>
<dbReference type="Gene3D" id="2.160.20.80">
    <property type="entry name" value="E3 ubiquitin-protein ligase SopA"/>
    <property type="match status" value="1"/>
</dbReference>
<accession>A0A820CUP1</accession>
<sequence>MVLGISTVVITIHQQNITLQQRAEDRQLARERRELEKTIADEKREQEYNISAEQRDISEKQRKHGLDIQIQQYRNTLLVEYIREIGQMLERNQGSLANNTIIATLARVQTLSIVRQFDSHGKAQIIQFLYEAGQLTASQNPLDLSTADLNNMNMNSSISELPMNELSLAGVQLRFCSFVAQESNMSTANFVNSNISHANFYRAHIEGSIFFNANARMIKMSFILSEKATFSSIRCINANVQHANLHKVNFAGANARETIFTNVYLLSAAKFVGSNLRMATFTDTDISIQDVKLPSGMLGTVSSLPINGNPDCNRSVENIWKLSDPESIIVVLSNNDKVHCIFTRKNNTKSAINMTQVVNITNSWNLEYWNNSQAILIARLSTKIKISLIGITSDRTFVEKVTGESYSLFI</sequence>
<dbReference type="AlphaFoldDB" id="A0A820CUP1"/>
<protein>
    <recommendedName>
        <fullName evidence="3">Pentapeptide repeat-containing protein</fullName>
    </recommendedName>
</protein>
<comment type="caution">
    <text evidence="1">The sequence shown here is derived from an EMBL/GenBank/DDBJ whole genome shotgun (WGS) entry which is preliminary data.</text>
</comment>